<gene>
    <name evidence="1" type="ORF">SG35_010425</name>
</gene>
<name>A0AAF0C4Z6_9GAMM</name>
<accession>A0AAF0C4Z6</accession>
<reference evidence="1 2" key="2">
    <citation type="journal article" date="2022" name="Mar. Drugs">
        <title>Bioassay-Guided Fractionation Leads to the Detection of Cholic Acid Generated by the Rare Thalassomonas sp.</title>
        <authorList>
            <person name="Pheiffer F."/>
            <person name="Schneider Y.K."/>
            <person name="Hansen E.H."/>
            <person name="Andersen J.H."/>
            <person name="Isaksson J."/>
            <person name="Busche T."/>
            <person name="R C."/>
            <person name="Kalinowski J."/>
            <person name="Zyl L.V."/>
            <person name="Trindade M."/>
        </authorList>
    </citation>
    <scope>NUCLEOTIDE SEQUENCE [LARGE SCALE GENOMIC DNA]</scope>
    <source>
        <strain evidence="1 2">A5K-106</strain>
    </source>
</reference>
<dbReference type="KEGG" id="tact:SG35_010425"/>
<dbReference type="EMBL" id="CP059735">
    <property type="protein sequence ID" value="WDE01003.1"/>
    <property type="molecule type" value="Genomic_DNA"/>
</dbReference>
<protein>
    <submittedName>
        <fullName evidence="1">Uncharacterized protein</fullName>
    </submittedName>
</protein>
<sequence length="53" mass="5897">MSEVEKLSEGRHMVYMSRQEAIETIESLASQLGENTEGPIRMLSVSDDAPDID</sequence>
<organism evidence="1 2">
    <name type="scientific">Thalassomonas actiniarum</name>
    <dbReference type="NCBI Taxonomy" id="485447"/>
    <lineage>
        <taxon>Bacteria</taxon>
        <taxon>Pseudomonadati</taxon>
        <taxon>Pseudomonadota</taxon>
        <taxon>Gammaproteobacteria</taxon>
        <taxon>Alteromonadales</taxon>
        <taxon>Colwelliaceae</taxon>
        <taxon>Thalassomonas</taxon>
    </lineage>
</organism>
<evidence type="ECO:0000313" key="1">
    <source>
        <dbReference type="EMBL" id="WDE01003.1"/>
    </source>
</evidence>
<dbReference type="Proteomes" id="UP000032568">
    <property type="component" value="Chromosome"/>
</dbReference>
<dbReference type="AlphaFoldDB" id="A0AAF0C4Z6"/>
<proteinExistence type="predicted"/>
<keyword evidence="2" id="KW-1185">Reference proteome</keyword>
<reference evidence="1 2" key="1">
    <citation type="journal article" date="2015" name="Genome Announc.">
        <title>Draft Genome Sequences of Marine Isolates of Thalassomonas viridans and Thalassomonas actiniarum.</title>
        <authorList>
            <person name="Olonade I."/>
            <person name="van Zyl L.J."/>
            <person name="Trindade M."/>
        </authorList>
    </citation>
    <scope>NUCLEOTIDE SEQUENCE [LARGE SCALE GENOMIC DNA]</scope>
    <source>
        <strain evidence="1 2">A5K-106</strain>
    </source>
</reference>
<evidence type="ECO:0000313" key="2">
    <source>
        <dbReference type="Proteomes" id="UP000032568"/>
    </source>
</evidence>
<dbReference type="RefSeq" id="WP_160298408.1">
    <property type="nucleotide sequence ID" value="NZ_CP059735.1"/>
</dbReference>